<keyword evidence="5" id="KW-1185">Reference proteome</keyword>
<dbReference type="Proteomes" id="UP001054889">
    <property type="component" value="Unassembled WGS sequence"/>
</dbReference>
<comment type="caution">
    <text evidence="4">The sequence shown here is derived from an EMBL/GenBank/DDBJ whole genome shotgun (WGS) entry which is preliminary data.</text>
</comment>
<accession>A0AAV5CA68</accession>
<reference evidence="4" key="1">
    <citation type="journal article" date="2018" name="DNA Res.">
        <title>Multiple hybrid de novo genome assembly of finger millet, an orphan allotetraploid crop.</title>
        <authorList>
            <person name="Hatakeyama M."/>
            <person name="Aluri S."/>
            <person name="Balachadran M.T."/>
            <person name="Sivarajan S.R."/>
            <person name="Patrignani A."/>
            <person name="Gruter S."/>
            <person name="Poveda L."/>
            <person name="Shimizu-Inatsugi R."/>
            <person name="Baeten J."/>
            <person name="Francoijs K.J."/>
            <person name="Nataraja K.N."/>
            <person name="Reddy Y.A.N."/>
            <person name="Phadnis S."/>
            <person name="Ravikumar R.L."/>
            <person name="Schlapbach R."/>
            <person name="Sreeman S.M."/>
            <person name="Shimizu K.K."/>
        </authorList>
    </citation>
    <scope>NUCLEOTIDE SEQUENCE</scope>
</reference>
<reference evidence="4" key="2">
    <citation type="submission" date="2021-12" db="EMBL/GenBank/DDBJ databases">
        <title>Resequencing data analysis of finger millet.</title>
        <authorList>
            <person name="Hatakeyama M."/>
            <person name="Aluri S."/>
            <person name="Balachadran M.T."/>
            <person name="Sivarajan S.R."/>
            <person name="Poveda L."/>
            <person name="Shimizu-Inatsugi R."/>
            <person name="Schlapbach R."/>
            <person name="Sreeman S.M."/>
            <person name="Shimizu K.K."/>
        </authorList>
    </citation>
    <scope>NUCLEOTIDE SEQUENCE</scope>
</reference>
<evidence type="ECO:0000313" key="5">
    <source>
        <dbReference type="Proteomes" id="UP001054889"/>
    </source>
</evidence>
<sequence>MSASRRCAVRVCACALGAGLAWPGHLGQFGLGPSPTSGPNQLWATASHGLDLAHRRPLYCAKAKWAGLLSAQKTDHAVNHVETGPEQNPEGAEGAIAEQEQNPGKPRWLSNVERARTQVVVEDREKRRCRRKVGNKESSKKTVATASCLLLVSIVVFSVITSLCHKVVAQERNVFLWPYGRSCSRTNIYTDGSQYKRNLDQLLAGMPAQPNANYWFYNGSNGVGADQVFAKLGDFGLVRLIDHLLARIPRRSPAQPGEWTQSAWPLAGLMLMNRTSKGSGSCSSRLQAAADRWWSLGKARSTACNGCGSPTMVERPFLTLRTHD</sequence>
<evidence type="ECO:0000313" key="4">
    <source>
        <dbReference type="EMBL" id="GJM95193.1"/>
    </source>
</evidence>
<evidence type="ECO:0000256" key="2">
    <source>
        <dbReference type="SAM" id="Phobius"/>
    </source>
</evidence>
<keyword evidence="2" id="KW-0812">Transmembrane</keyword>
<protein>
    <submittedName>
        <fullName evidence="4">Uncharacterized protein</fullName>
    </submittedName>
</protein>
<feature type="signal peptide" evidence="3">
    <location>
        <begin position="1"/>
        <end position="21"/>
    </location>
</feature>
<proteinExistence type="predicted"/>
<keyword evidence="2" id="KW-0472">Membrane</keyword>
<feature type="chain" id="PRO_5044011338" evidence="3">
    <location>
        <begin position="22"/>
        <end position="324"/>
    </location>
</feature>
<gene>
    <name evidence="4" type="primary">ga11901</name>
    <name evidence="4" type="ORF">PR202_ga11901</name>
</gene>
<name>A0AAV5CA68_ELECO</name>
<feature type="compositionally biased region" description="Low complexity" evidence="1">
    <location>
        <begin position="90"/>
        <end position="101"/>
    </location>
</feature>
<dbReference type="CDD" id="cd23509">
    <property type="entry name" value="Gnk2-like"/>
    <property type="match status" value="1"/>
</dbReference>
<keyword evidence="2" id="KW-1133">Transmembrane helix</keyword>
<dbReference type="EMBL" id="BQKI01000005">
    <property type="protein sequence ID" value="GJM95193.1"/>
    <property type="molecule type" value="Genomic_DNA"/>
</dbReference>
<evidence type="ECO:0000256" key="3">
    <source>
        <dbReference type="SAM" id="SignalP"/>
    </source>
</evidence>
<feature type="transmembrane region" description="Helical" evidence="2">
    <location>
        <begin position="143"/>
        <end position="164"/>
    </location>
</feature>
<evidence type="ECO:0000256" key="1">
    <source>
        <dbReference type="SAM" id="MobiDB-lite"/>
    </source>
</evidence>
<keyword evidence="3" id="KW-0732">Signal</keyword>
<dbReference type="AlphaFoldDB" id="A0AAV5CA68"/>
<organism evidence="4 5">
    <name type="scientific">Eleusine coracana subsp. coracana</name>
    <dbReference type="NCBI Taxonomy" id="191504"/>
    <lineage>
        <taxon>Eukaryota</taxon>
        <taxon>Viridiplantae</taxon>
        <taxon>Streptophyta</taxon>
        <taxon>Embryophyta</taxon>
        <taxon>Tracheophyta</taxon>
        <taxon>Spermatophyta</taxon>
        <taxon>Magnoliopsida</taxon>
        <taxon>Liliopsida</taxon>
        <taxon>Poales</taxon>
        <taxon>Poaceae</taxon>
        <taxon>PACMAD clade</taxon>
        <taxon>Chloridoideae</taxon>
        <taxon>Cynodonteae</taxon>
        <taxon>Eleusininae</taxon>
        <taxon>Eleusine</taxon>
    </lineage>
</organism>
<feature type="region of interest" description="Disordered" evidence="1">
    <location>
        <begin position="81"/>
        <end position="106"/>
    </location>
</feature>